<feature type="region of interest" description="Disordered" evidence="1">
    <location>
        <begin position="28"/>
        <end position="78"/>
    </location>
</feature>
<reference evidence="3" key="2">
    <citation type="journal article" date="2009" name="Genome Res.">
        <title>Comparative genomic analyses of the human fungal pathogens Coccidioides and their relatives.</title>
        <authorList>
            <person name="Sharpton T.J."/>
            <person name="Stajich J.E."/>
            <person name="Rounsley S.D."/>
            <person name="Gardner M.J."/>
            <person name="Wortman J.R."/>
            <person name="Jordar V.S."/>
            <person name="Maiti R."/>
            <person name="Kodira C.D."/>
            <person name="Neafsey D.E."/>
            <person name="Zeng Q."/>
            <person name="Hung C.-Y."/>
            <person name="McMahan C."/>
            <person name="Muszewska A."/>
            <person name="Grynberg M."/>
            <person name="Mandel M.A."/>
            <person name="Kellner E.M."/>
            <person name="Barker B.M."/>
            <person name="Galgiani J.N."/>
            <person name="Orbach M.J."/>
            <person name="Kirkland T.N."/>
            <person name="Cole G.T."/>
            <person name="Henn M.R."/>
            <person name="Birren B.W."/>
            <person name="Taylor J.W."/>
        </authorList>
    </citation>
    <scope>NUCLEOTIDE SEQUENCE [LARGE SCALE GENOMIC DNA]</scope>
    <source>
        <strain evidence="3">RMSCC 3488</strain>
    </source>
</reference>
<evidence type="ECO:0000313" key="2">
    <source>
        <dbReference type="EMBL" id="KMM67142.1"/>
    </source>
</evidence>
<proteinExistence type="predicted"/>
<evidence type="ECO:0000256" key="1">
    <source>
        <dbReference type="SAM" id="MobiDB-lite"/>
    </source>
</evidence>
<feature type="region of interest" description="Disordered" evidence="1">
    <location>
        <begin position="124"/>
        <end position="153"/>
    </location>
</feature>
<protein>
    <submittedName>
        <fullName evidence="2">Uncharacterized protein</fullName>
    </submittedName>
</protein>
<dbReference type="EMBL" id="DS268110">
    <property type="protein sequence ID" value="KMM67142.1"/>
    <property type="molecule type" value="Genomic_DNA"/>
</dbReference>
<gene>
    <name evidence="2" type="ORF">CPAG_03477</name>
</gene>
<dbReference type="VEuPathDB" id="FungiDB:CPAG_03477"/>
<accession>A0A0J6I6U2</accession>
<reference evidence="2 3" key="1">
    <citation type="submission" date="2007-06" db="EMBL/GenBank/DDBJ databases">
        <title>The Genome Sequence of Coccidioides posadasii RMSCC_3488.</title>
        <authorList>
            <consortium name="Coccidioides Genome Resources Consortium"/>
            <consortium name="The Broad Institute Genome Sequencing Platform"/>
            <person name="Henn M.R."/>
            <person name="Sykes S."/>
            <person name="Young S."/>
            <person name="Jaffe D."/>
            <person name="Berlin A."/>
            <person name="Alvarez P."/>
            <person name="Butler J."/>
            <person name="Gnerre S."/>
            <person name="Grabherr M."/>
            <person name="Mauceli E."/>
            <person name="Brockman W."/>
            <person name="Kodira C."/>
            <person name="Alvarado L."/>
            <person name="Zeng Q."/>
            <person name="Crawford M."/>
            <person name="Antoine C."/>
            <person name="Devon K."/>
            <person name="Galgiani J."/>
            <person name="Orsborn K."/>
            <person name="Lewis M.L."/>
            <person name="Nusbaum C."/>
            <person name="Galagan J."/>
            <person name="Birren B."/>
        </authorList>
    </citation>
    <scope>NUCLEOTIDE SEQUENCE [LARGE SCALE GENOMIC DNA]</scope>
    <source>
        <strain evidence="2 3">RMSCC 3488</strain>
    </source>
</reference>
<evidence type="ECO:0000313" key="3">
    <source>
        <dbReference type="Proteomes" id="UP000054567"/>
    </source>
</evidence>
<reference evidence="3" key="3">
    <citation type="journal article" date="2010" name="Genome Res.">
        <title>Population genomic sequencing of Coccidioides fungi reveals recent hybridization and transposon control.</title>
        <authorList>
            <person name="Neafsey D.E."/>
            <person name="Barker B.M."/>
            <person name="Sharpton T.J."/>
            <person name="Stajich J.E."/>
            <person name="Park D.J."/>
            <person name="Whiston E."/>
            <person name="Hung C.-Y."/>
            <person name="McMahan C."/>
            <person name="White J."/>
            <person name="Sykes S."/>
            <person name="Heiman D."/>
            <person name="Young S."/>
            <person name="Zeng Q."/>
            <person name="Abouelleil A."/>
            <person name="Aftuck L."/>
            <person name="Bessette D."/>
            <person name="Brown A."/>
            <person name="FitzGerald M."/>
            <person name="Lui A."/>
            <person name="Macdonald J.P."/>
            <person name="Priest M."/>
            <person name="Orbach M.J."/>
            <person name="Galgiani J.N."/>
            <person name="Kirkland T.N."/>
            <person name="Cole G.T."/>
            <person name="Birren B.W."/>
            <person name="Henn M.R."/>
            <person name="Taylor J.W."/>
            <person name="Rounsley S.D."/>
        </authorList>
    </citation>
    <scope>NUCLEOTIDE SEQUENCE [LARGE SCALE GENOMIC DNA]</scope>
    <source>
        <strain evidence="3">RMSCC 3488</strain>
    </source>
</reference>
<organism evidence="2 3">
    <name type="scientific">Coccidioides posadasii RMSCC 3488</name>
    <dbReference type="NCBI Taxonomy" id="454284"/>
    <lineage>
        <taxon>Eukaryota</taxon>
        <taxon>Fungi</taxon>
        <taxon>Dikarya</taxon>
        <taxon>Ascomycota</taxon>
        <taxon>Pezizomycotina</taxon>
        <taxon>Eurotiomycetes</taxon>
        <taxon>Eurotiomycetidae</taxon>
        <taxon>Onygenales</taxon>
        <taxon>Onygenaceae</taxon>
        <taxon>Coccidioides</taxon>
    </lineage>
</organism>
<name>A0A0J6I6U2_COCPO</name>
<sequence length="190" mass="20003">MSRPVTGSSVQGPQGLIRAAGGLGCQEVKSLEQDSDSASARGGLKVFGHNREGLGGKTAVGRLGTSEARGGSPRGAHARAVGTVDGWTESITAPSFTCCGEAPPARPQASFSLAFRDELRQRRDGVDEAEYNTVPPQHVGRRSQSPFTGWPPVSCEQPRGLWFQLAKGGARFDTEDAQGSLKSKPNEKLA</sequence>
<dbReference type="Proteomes" id="UP000054567">
    <property type="component" value="Unassembled WGS sequence"/>
</dbReference>
<dbReference type="AlphaFoldDB" id="A0A0J6I6U2"/>